<comment type="caution">
    <text evidence="5">The sequence shown here is derived from an EMBL/GenBank/DDBJ whole genome shotgun (WGS) entry which is preliminary data.</text>
</comment>
<dbReference type="InterPro" id="IPR009057">
    <property type="entry name" value="Homeodomain-like_sf"/>
</dbReference>
<evidence type="ECO:0000313" key="5">
    <source>
        <dbReference type="EMBL" id="PRY21264.1"/>
    </source>
</evidence>
<proteinExistence type="predicted"/>
<accession>A0A2T0RJ93</accession>
<dbReference type="PANTHER" id="PTHR47894:SF1">
    <property type="entry name" value="HTH-TYPE TRANSCRIPTIONAL REGULATOR VQSM"/>
    <property type="match status" value="1"/>
</dbReference>
<dbReference type="AlphaFoldDB" id="A0A2T0RJ93"/>
<keyword evidence="3" id="KW-0804">Transcription</keyword>
<dbReference type="Pfam" id="PF12833">
    <property type="entry name" value="HTH_18"/>
    <property type="match status" value="1"/>
</dbReference>
<dbReference type="EMBL" id="PVTD01000010">
    <property type="protein sequence ID" value="PRY21264.1"/>
    <property type="molecule type" value="Genomic_DNA"/>
</dbReference>
<feature type="domain" description="HTH araC/xylS-type" evidence="4">
    <location>
        <begin position="238"/>
        <end position="336"/>
    </location>
</feature>
<name>A0A2T0RJ93_9RHOB</name>
<dbReference type="InterPro" id="IPR032687">
    <property type="entry name" value="AraC-type_N"/>
</dbReference>
<dbReference type="Pfam" id="PF12625">
    <property type="entry name" value="Arabinose_bd"/>
    <property type="match status" value="1"/>
</dbReference>
<evidence type="ECO:0000313" key="6">
    <source>
        <dbReference type="Proteomes" id="UP000239480"/>
    </source>
</evidence>
<evidence type="ECO:0000256" key="3">
    <source>
        <dbReference type="ARBA" id="ARBA00023163"/>
    </source>
</evidence>
<reference evidence="5 6" key="1">
    <citation type="submission" date="2018-03" db="EMBL/GenBank/DDBJ databases">
        <title>Genomic Encyclopedia of Archaeal and Bacterial Type Strains, Phase II (KMG-II): from individual species to whole genera.</title>
        <authorList>
            <person name="Goeker M."/>
        </authorList>
    </citation>
    <scope>NUCLEOTIDE SEQUENCE [LARGE SCALE GENOMIC DNA]</scope>
    <source>
        <strain evidence="5 6">DSM 29328</strain>
    </source>
</reference>
<evidence type="ECO:0000259" key="4">
    <source>
        <dbReference type="PROSITE" id="PS01124"/>
    </source>
</evidence>
<dbReference type="Proteomes" id="UP000239480">
    <property type="component" value="Unassembled WGS sequence"/>
</dbReference>
<dbReference type="SUPFAM" id="SSF46689">
    <property type="entry name" value="Homeodomain-like"/>
    <property type="match status" value="1"/>
</dbReference>
<dbReference type="GO" id="GO:0000976">
    <property type="term" value="F:transcription cis-regulatory region binding"/>
    <property type="evidence" value="ECO:0007669"/>
    <property type="project" value="TreeGrafter"/>
</dbReference>
<evidence type="ECO:0000256" key="2">
    <source>
        <dbReference type="ARBA" id="ARBA00023125"/>
    </source>
</evidence>
<dbReference type="PANTHER" id="PTHR47894">
    <property type="entry name" value="HTH-TYPE TRANSCRIPTIONAL REGULATOR GADX"/>
    <property type="match status" value="1"/>
</dbReference>
<dbReference type="InterPro" id="IPR018060">
    <property type="entry name" value="HTH_AraC"/>
</dbReference>
<dbReference type="OrthoDB" id="9805730at2"/>
<dbReference type="Gene3D" id="1.10.10.60">
    <property type="entry name" value="Homeodomain-like"/>
    <property type="match status" value="1"/>
</dbReference>
<gene>
    <name evidence="5" type="ORF">CLV78_110139</name>
</gene>
<keyword evidence="6" id="KW-1185">Reference proteome</keyword>
<evidence type="ECO:0000256" key="1">
    <source>
        <dbReference type="ARBA" id="ARBA00023015"/>
    </source>
</evidence>
<dbReference type="PRINTS" id="PR00032">
    <property type="entry name" value="HTHARAC"/>
</dbReference>
<dbReference type="SMART" id="SM00342">
    <property type="entry name" value="HTH_ARAC"/>
    <property type="match status" value="1"/>
</dbReference>
<dbReference type="RefSeq" id="WP_106207113.1">
    <property type="nucleotide sequence ID" value="NZ_PVTD01000010.1"/>
</dbReference>
<dbReference type="GO" id="GO:0003700">
    <property type="term" value="F:DNA-binding transcription factor activity"/>
    <property type="evidence" value="ECO:0007669"/>
    <property type="project" value="InterPro"/>
</dbReference>
<dbReference type="InterPro" id="IPR020449">
    <property type="entry name" value="Tscrpt_reg_AraC-type_HTH"/>
</dbReference>
<protein>
    <submittedName>
        <fullName evidence="5">AraC-like DNA-binding protein</fullName>
    </submittedName>
</protein>
<keyword evidence="2 5" id="KW-0238">DNA-binding</keyword>
<dbReference type="GO" id="GO:0005829">
    <property type="term" value="C:cytosol"/>
    <property type="evidence" value="ECO:0007669"/>
    <property type="project" value="TreeGrafter"/>
</dbReference>
<sequence>MGLSVLTHNAVRTRELINDLSRKGYPTSQLLADAGIRPQELESTEPFLPFEKIAAIWEASAEMTGDDLLGFRRGQTSDMRLGGLITYFGMASPTLADLIRNVARYRRVFSDAIELDTSDLDSRGILTWHFRVPTLTRHRQNLEFNSASLTTAARKLTGRDLHPLEVTFNHPRNEHVQDFDRFFGCAVAFGAERNMIRFRDRDLELPLLTADDRLHDILQNYCEEILRRKRDAPSNLVSQVERLAIDRLTNGTATQDAIANELAMSKRTLARRLAEEGTKFQLVIENLRQALARDYIKDSDLSLTEIAFLLGYRDASSFSTAFRRWTGKTPSQMRAEEGS</sequence>
<dbReference type="PROSITE" id="PS01124">
    <property type="entry name" value="HTH_ARAC_FAMILY_2"/>
    <property type="match status" value="1"/>
</dbReference>
<keyword evidence="1" id="KW-0805">Transcription regulation</keyword>
<organism evidence="5 6">
    <name type="scientific">Aliiruegeria haliotis</name>
    <dbReference type="NCBI Taxonomy" id="1280846"/>
    <lineage>
        <taxon>Bacteria</taxon>
        <taxon>Pseudomonadati</taxon>
        <taxon>Pseudomonadota</taxon>
        <taxon>Alphaproteobacteria</taxon>
        <taxon>Rhodobacterales</taxon>
        <taxon>Roseobacteraceae</taxon>
        <taxon>Aliiruegeria</taxon>
    </lineage>
</organism>